<evidence type="ECO:0000256" key="1">
    <source>
        <dbReference type="SAM" id="MobiDB-lite"/>
    </source>
</evidence>
<keyword evidence="3" id="KW-1185">Reference proteome</keyword>
<accession>A0AAW0J0T4</accession>
<protein>
    <submittedName>
        <fullName evidence="2">Uncharacterized protein</fullName>
    </submittedName>
</protein>
<feature type="compositionally biased region" description="Basic and acidic residues" evidence="1">
    <location>
        <begin position="148"/>
        <end position="161"/>
    </location>
</feature>
<dbReference type="EMBL" id="JBBHLL010000074">
    <property type="protein sequence ID" value="KAK7820156.1"/>
    <property type="molecule type" value="Genomic_DNA"/>
</dbReference>
<sequence>MSWPSLTAGKNTQNKAWQERTITVYERQAKYGGWGDRRLLWVLSGSLGLTAREAARDVGRLLPAKRIFTRSSGCSARLDKTPPLTPATRFSYRTWRNTVLHAADPAAADWPWPVMGSGFAGTTAPSAADVERDVVAATVATVAAARGQDGRTRAHFRDRSPGHTRTRPTARL</sequence>
<evidence type="ECO:0000313" key="2">
    <source>
        <dbReference type="EMBL" id="KAK7820156.1"/>
    </source>
</evidence>
<proteinExistence type="predicted"/>
<feature type="compositionally biased region" description="Basic residues" evidence="1">
    <location>
        <begin position="162"/>
        <end position="172"/>
    </location>
</feature>
<dbReference type="AlphaFoldDB" id="A0AAW0J0T4"/>
<organism evidence="2 3">
    <name type="scientific">Myodes glareolus</name>
    <name type="common">Bank vole</name>
    <name type="synonym">Clethrionomys glareolus</name>
    <dbReference type="NCBI Taxonomy" id="447135"/>
    <lineage>
        <taxon>Eukaryota</taxon>
        <taxon>Metazoa</taxon>
        <taxon>Chordata</taxon>
        <taxon>Craniata</taxon>
        <taxon>Vertebrata</taxon>
        <taxon>Euteleostomi</taxon>
        <taxon>Mammalia</taxon>
        <taxon>Eutheria</taxon>
        <taxon>Euarchontoglires</taxon>
        <taxon>Glires</taxon>
        <taxon>Rodentia</taxon>
        <taxon>Myomorpha</taxon>
        <taxon>Muroidea</taxon>
        <taxon>Cricetidae</taxon>
        <taxon>Arvicolinae</taxon>
        <taxon>Myodes</taxon>
    </lineage>
</organism>
<reference evidence="2 3" key="1">
    <citation type="journal article" date="2023" name="bioRxiv">
        <title>Conserved and derived expression patterns and positive selection on dental genes reveal complex evolutionary context of ever-growing rodent molars.</title>
        <authorList>
            <person name="Calamari Z.T."/>
            <person name="Song A."/>
            <person name="Cohen E."/>
            <person name="Akter M."/>
            <person name="Roy R.D."/>
            <person name="Hallikas O."/>
            <person name="Christensen M.M."/>
            <person name="Li P."/>
            <person name="Marangoni P."/>
            <person name="Jernvall J."/>
            <person name="Klein O.D."/>
        </authorList>
    </citation>
    <scope>NUCLEOTIDE SEQUENCE [LARGE SCALE GENOMIC DNA]</scope>
    <source>
        <strain evidence="2">V071</strain>
    </source>
</reference>
<comment type="caution">
    <text evidence="2">The sequence shown here is derived from an EMBL/GenBank/DDBJ whole genome shotgun (WGS) entry which is preliminary data.</text>
</comment>
<feature type="region of interest" description="Disordered" evidence="1">
    <location>
        <begin position="146"/>
        <end position="172"/>
    </location>
</feature>
<gene>
    <name evidence="2" type="ORF">U0070_003567</name>
</gene>
<evidence type="ECO:0000313" key="3">
    <source>
        <dbReference type="Proteomes" id="UP001488838"/>
    </source>
</evidence>
<name>A0AAW0J0T4_MYOGA</name>
<dbReference type="Proteomes" id="UP001488838">
    <property type="component" value="Unassembled WGS sequence"/>
</dbReference>